<dbReference type="Proteomes" id="UP000250354">
    <property type="component" value="Chromosome"/>
</dbReference>
<name>A0ABZ2ECN4_9LACT</name>
<evidence type="ECO:0000313" key="1">
    <source>
        <dbReference type="EMBL" id="WWC54628.1"/>
    </source>
</evidence>
<organism evidence="1 2">
    <name type="scientific">Aerococcus mictus</name>
    <dbReference type="NCBI Taxonomy" id="2976810"/>
    <lineage>
        <taxon>Bacteria</taxon>
        <taxon>Bacillati</taxon>
        <taxon>Bacillota</taxon>
        <taxon>Bacilli</taxon>
        <taxon>Lactobacillales</taxon>
        <taxon>Aerococcaceae</taxon>
        <taxon>Aerococcus</taxon>
    </lineage>
</organism>
<sequence length="85" mass="9341">MTIGQNGQVSTGEIVQTTTARIEGQILWANLLAGSFGSGLIVAPAGSQIVFHQYTDASDQSRDRLIVTQDMGYIESPERFYYRVD</sequence>
<keyword evidence="2" id="KW-1185">Reference proteome</keyword>
<gene>
    <name evidence="1" type="ORF">DBT44_0009695</name>
</gene>
<protein>
    <submittedName>
        <fullName evidence="1">Uncharacterized protein</fullName>
    </submittedName>
</protein>
<dbReference type="RefSeq" id="WP_111897159.1">
    <property type="nucleotide sequence ID" value="NZ_CP145132.1"/>
</dbReference>
<evidence type="ECO:0000313" key="2">
    <source>
        <dbReference type="Proteomes" id="UP000250354"/>
    </source>
</evidence>
<dbReference type="EMBL" id="CP145132">
    <property type="protein sequence ID" value="WWC54628.1"/>
    <property type="molecule type" value="Genomic_DNA"/>
</dbReference>
<reference evidence="1 2" key="1">
    <citation type="journal article" date="2020" name="J. Bacteriol.">
        <title>Aerococcus urinae Isolated from Women with Lower Urinary Tract Symptoms: In Vitro Aggregation and Genome Analysis.</title>
        <authorList>
            <person name="Hilt E.E."/>
            <person name="Putonti C."/>
            <person name="Thomas-White K."/>
            <person name="Lewis A.L."/>
            <person name="Visick K.L."/>
            <person name="Gilbert N.M."/>
            <person name="Wolfe A.J."/>
        </authorList>
    </citation>
    <scope>NUCLEOTIDE SEQUENCE [LARGE SCALE GENOMIC DNA]</scope>
    <source>
        <strain evidence="1 2">UMB1016</strain>
    </source>
</reference>
<accession>A0ABZ2ECN4</accession>
<proteinExistence type="predicted"/>